<dbReference type="EMBL" id="JAFEKC020000023">
    <property type="protein sequence ID" value="KAK0507434.1"/>
    <property type="molecule type" value="Genomic_DNA"/>
</dbReference>
<feature type="compositionally biased region" description="Pro residues" evidence="1">
    <location>
        <begin position="597"/>
        <end position="611"/>
    </location>
</feature>
<accession>A0AA39V1L0</accession>
<dbReference type="InterPro" id="IPR027796">
    <property type="entry name" value="OTT_1508_deam-like"/>
</dbReference>
<gene>
    <name evidence="2" type="ORF">JMJ35_009957</name>
</gene>
<feature type="compositionally biased region" description="Low complexity" evidence="1">
    <location>
        <begin position="444"/>
        <end position="458"/>
    </location>
</feature>
<proteinExistence type="predicted"/>
<evidence type="ECO:0000313" key="3">
    <source>
        <dbReference type="Proteomes" id="UP001166286"/>
    </source>
</evidence>
<feature type="region of interest" description="Disordered" evidence="1">
    <location>
        <begin position="495"/>
        <end position="552"/>
    </location>
</feature>
<reference evidence="2" key="1">
    <citation type="submission" date="2023-03" db="EMBL/GenBank/DDBJ databases">
        <title>Complete genome of Cladonia borealis.</title>
        <authorList>
            <person name="Park H."/>
        </authorList>
    </citation>
    <scope>NUCLEOTIDE SEQUENCE</scope>
    <source>
        <strain evidence="2">ANT050790</strain>
    </source>
</reference>
<protein>
    <submittedName>
        <fullName evidence="2">Uncharacterized protein</fullName>
    </submittedName>
</protein>
<dbReference type="Proteomes" id="UP001166286">
    <property type="component" value="Unassembled WGS sequence"/>
</dbReference>
<keyword evidence="3" id="KW-1185">Reference proteome</keyword>
<comment type="caution">
    <text evidence="2">The sequence shown here is derived from an EMBL/GenBank/DDBJ whole genome shotgun (WGS) entry which is preliminary data.</text>
</comment>
<evidence type="ECO:0000256" key="1">
    <source>
        <dbReference type="SAM" id="MobiDB-lite"/>
    </source>
</evidence>
<dbReference type="AlphaFoldDB" id="A0AA39V1L0"/>
<name>A0AA39V1L0_9LECA</name>
<sequence length="711" mass="78424">MTSAADIALGRLAVNTAHDDQSIWQSVDRDTFRRHIIGLQQASNEVPSDPVVYSTSEWLATHGTGNGLGYSLPMDVEQRLADDLAFIAAAEEGPKEVSAVALEEQVDPPGLLILLAANEKFPVGVEDMLKACFRLLSQCASRKVSRDSCARSLFDLVIEVNKNRIHGRLQSLHWKRPKSRVGPKARNPLYRDLRKVAERLKQRHTPGYSDSISLVQQIKHLCDLMHDIDKVGAKTDDGERLLKEVIIQSYGICTSEGTQTLEETVTRHGLDPGEVTSNKHIRQLNKIGRYWGLCTSMTDDSRRYPTLFANAQLRPLRPYQGMNSYISFIDGQRARCLVHAEMQIIAYYGNIRNTSALVPRVIGASKSACYLCNLFIQLHGQFFVTKTHGHLYERWNFPDLANFKPVELVNYRRVLSAMDSELQAAYNREIRATRRRGHPMGSWLTLPPARSLSPAPSTISNPLSGEDRDGSAANGSIMIFAKSALQGEEGHKTGFSTVAASSSTGRGMRPIQATSPAPPTNPPYNVRSDFQIPPDPPPSQTQSTEAATTQSRAQAVPLGALNPALSIKNTLKVPGTPEDPLTFPASEPYLATQEHPQTPPPPLSPSLPSPPSTSLSQKFPTYHNVLPTRPIHILIGKLSLTIEIEEPARGIAAIMRKDSSGSRSRNSVPLVDVGEMKEGEVRDLECNRDGDVVSFNLRYGKEVMDIELGWV</sequence>
<feature type="region of interest" description="Disordered" evidence="1">
    <location>
        <begin position="438"/>
        <end position="471"/>
    </location>
</feature>
<dbReference type="Pfam" id="PF14441">
    <property type="entry name" value="OTT_1508_deam"/>
    <property type="match status" value="1"/>
</dbReference>
<organism evidence="2 3">
    <name type="scientific">Cladonia borealis</name>
    <dbReference type="NCBI Taxonomy" id="184061"/>
    <lineage>
        <taxon>Eukaryota</taxon>
        <taxon>Fungi</taxon>
        <taxon>Dikarya</taxon>
        <taxon>Ascomycota</taxon>
        <taxon>Pezizomycotina</taxon>
        <taxon>Lecanoromycetes</taxon>
        <taxon>OSLEUM clade</taxon>
        <taxon>Lecanoromycetidae</taxon>
        <taxon>Lecanorales</taxon>
        <taxon>Lecanorineae</taxon>
        <taxon>Cladoniaceae</taxon>
        <taxon>Cladonia</taxon>
    </lineage>
</organism>
<evidence type="ECO:0000313" key="2">
    <source>
        <dbReference type="EMBL" id="KAK0507434.1"/>
    </source>
</evidence>
<feature type="compositionally biased region" description="Polar residues" evidence="1">
    <location>
        <begin position="495"/>
        <end position="505"/>
    </location>
</feature>
<feature type="compositionally biased region" description="Low complexity" evidence="1">
    <location>
        <begin position="540"/>
        <end position="552"/>
    </location>
</feature>
<feature type="region of interest" description="Disordered" evidence="1">
    <location>
        <begin position="591"/>
        <end position="618"/>
    </location>
</feature>